<keyword evidence="2" id="KW-1185">Reference proteome</keyword>
<accession>A0AAN9LTT1</accession>
<sequence>MNMESRFLSELEQNSVHEATATATATATTTEKHLEGDVRLGLHKFQIRVQSSSPIGRPLKPVISLLLSVPEIEQNLFVLILVKLIDGINVFN</sequence>
<dbReference type="Proteomes" id="UP001374584">
    <property type="component" value="Unassembled WGS sequence"/>
</dbReference>
<proteinExistence type="predicted"/>
<name>A0AAN9LTT1_PHACN</name>
<evidence type="ECO:0000313" key="1">
    <source>
        <dbReference type="EMBL" id="KAK7342072.1"/>
    </source>
</evidence>
<reference evidence="1 2" key="1">
    <citation type="submission" date="2024-01" db="EMBL/GenBank/DDBJ databases">
        <title>The genomes of 5 underutilized Papilionoideae crops provide insights into root nodulation and disease resistanc.</title>
        <authorList>
            <person name="Jiang F."/>
        </authorList>
    </citation>
    <scope>NUCLEOTIDE SEQUENCE [LARGE SCALE GENOMIC DNA]</scope>
    <source>
        <strain evidence="1">JINMINGXINNONG_FW02</strain>
        <tissue evidence="1">Leaves</tissue>
    </source>
</reference>
<organism evidence="1 2">
    <name type="scientific">Phaseolus coccineus</name>
    <name type="common">Scarlet runner bean</name>
    <name type="synonym">Phaseolus multiflorus</name>
    <dbReference type="NCBI Taxonomy" id="3886"/>
    <lineage>
        <taxon>Eukaryota</taxon>
        <taxon>Viridiplantae</taxon>
        <taxon>Streptophyta</taxon>
        <taxon>Embryophyta</taxon>
        <taxon>Tracheophyta</taxon>
        <taxon>Spermatophyta</taxon>
        <taxon>Magnoliopsida</taxon>
        <taxon>eudicotyledons</taxon>
        <taxon>Gunneridae</taxon>
        <taxon>Pentapetalae</taxon>
        <taxon>rosids</taxon>
        <taxon>fabids</taxon>
        <taxon>Fabales</taxon>
        <taxon>Fabaceae</taxon>
        <taxon>Papilionoideae</taxon>
        <taxon>50 kb inversion clade</taxon>
        <taxon>NPAAA clade</taxon>
        <taxon>indigoferoid/millettioid clade</taxon>
        <taxon>Phaseoleae</taxon>
        <taxon>Phaseolus</taxon>
    </lineage>
</organism>
<comment type="caution">
    <text evidence="1">The sequence shown here is derived from an EMBL/GenBank/DDBJ whole genome shotgun (WGS) entry which is preliminary data.</text>
</comment>
<dbReference type="EMBL" id="JAYMYR010000009">
    <property type="protein sequence ID" value="KAK7342072.1"/>
    <property type="molecule type" value="Genomic_DNA"/>
</dbReference>
<dbReference type="AlphaFoldDB" id="A0AAN9LTT1"/>
<protein>
    <submittedName>
        <fullName evidence="1">Uncharacterized protein</fullName>
    </submittedName>
</protein>
<gene>
    <name evidence="1" type="ORF">VNO80_25015</name>
</gene>
<evidence type="ECO:0000313" key="2">
    <source>
        <dbReference type="Proteomes" id="UP001374584"/>
    </source>
</evidence>